<dbReference type="Gene3D" id="3.30.300.90">
    <property type="entry name" value="BolA-like"/>
    <property type="match status" value="1"/>
</dbReference>
<accession>A0A1E7Q4U4</accession>
<dbReference type="FunFam" id="3.30.300.90:FF:000001">
    <property type="entry name" value="Transcriptional regulator BolA"/>
    <property type="match status" value="1"/>
</dbReference>
<dbReference type="GO" id="GO:0006351">
    <property type="term" value="P:DNA-templated transcription"/>
    <property type="evidence" value="ECO:0007669"/>
    <property type="project" value="TreeGrafter"/>
</dbReference>
<protein>
    <recommendedName>
        <fullName evidence="2">DNA-binding transcriptional regulator BolA</fullName>
    </recommendedName>
</protein>
<keyword evidence="5" id="KW-1185">Reference proteome</keyword>
<evidence type="ECO:0000313" key="4">
    <source>
        <dbReference type="EMBL" id="OEY69068.1"/>
    </source>
</evidence>
<reference evidence="5" key="1">
    <citation type="submission" date="2016-09" db="EMBL/GenBank/DDBJ databases">
        <authorList>
            <person name="Wan X."/>
            <person name="Hou S."/>
        </authorList>
    </citation>
    <scope>NUCLEOTIDE SEQUENCE [LARGE SCALE GENOMIC DNA]</scope>
    <source>
        <strain evidence="5">KH87</strain>
    </source>
</reference>
<dbReference type="PIRSF" id="PIRSF003113">
    <property type="entry name" value="BolA"/>
    <property type="match status" value="1"/>
</dbReference>
<dbReference type="Pfam" id="PF01722">
    <property type="entry name" value="BolA"/>
    <property type="match status" value="1"/>
</dbReference>
<sequence>MVIYQIIEQKLRQAFTPTFLQVTNESYKHNVAEGSESHFNVTVVSSLFAEQRLLQRHRAVNTVLAEELAQHIHALAIHTYTPQEWSEQQAEQVPASPNCYGGGK</sequence>
<dbReference type="GO" id="GO:1990229">
    <property type="term" value="C:iron-sulfur cluster assembly complex"/>
    <property type="evidence" value="ECO:0007669"/>
    <property type="project" value="UniProtKB-ARBA"/>
</dbReference>
<dbReference type="InterPro" id="IPR050961">
    <property type="entry name" value="BolA/IbaG_stress_morph_reg"/>
</dbReference>
<evidence type="ECO:0000256" key="3">
    <source>
        <dbReference type="RuleBase" id="RU003860"/>
    </source>
</evidence>
<comment type="similarity">
    <text evidence="1 3">Belongs to the BolA/IbaG family.</text>
</comment>
<dbReference type="Proteomes" id="UP000242258">
    <property type="component" value="Unassembled WGS sequence"/>
</dbReference>
<evidence type="ECO:0000256" key="1">
    <source>
        <dbReference type="ARBA" id="ARBA00005578"/>
    </source>
</evidence>
<dbReference type="PANTHER" id="PTHR46229:SF2">
    <property type="entry name" value="BOLA-LIKE PROTEIN 1"/>
    <property type="match status" value="1"/>
</dbReference>
<proteinExistence type="inferred from homology"/>
<dbReference type="InterPro" id="IPR002634">
    <property type="entry name" value="BolA"/>
</dbReference>
<dbReference type="GO" id="GO:0005829">
    <property type="term" value="C:cytosol"/>
    <property type="evidence" value="ECO:0007669"/>
    <property type="project" value="TreeGrafter"/>
</dbReference>
<organism evidence="4 5">
    <name type="scientific">Rheinheimera salexigens</name>
    <dbReference type="NCBI Taxonomy" id="1628148"/>
    <lineage>
        <taxon>Bacteria</taxon>
        <taxon>Pseudomonadati</taxon>
        <taxon>Pseudomonadota</taxon>
        <taxon>Gammaproteobacteria</taxon>
        <taxon>Chromatiales</taxon>
        <taxon>Chromatiaceae</taxon>
        <taxon>Rheinheimera</taxon>
    </lineage>
</organism>
<dbReference type="EMBL" id="MKEK01000001">
    <property type="protein sequence ID" value="OEY69068.1"/>
    <property type="molecule type" value="Genomic_DNA"/>
</dbReference>
<dbReference type="RefSeq" id="WP_070048634.1">
    <property type="nucleotide sequence ID" value="NZ_CBCSDO010000003.1"/>
</dbReference>
<dbReference type="OrthoDB" id="9801469at2"/>
<comment type="caution">
    <text evidence="4">The sequence shown here is derived from an EMBL/GenBank/DDBJ whole genome shotgun (WGS) entry which is preliminary data.</text>
</comment>
<evidence type="ECO:0000313" key="5">
    <source>
        <dbReference type="Proteomes" id="UP000242258"/>
    </source>
</evidence>
<dbReference type="NCBIfam" id="NF008638">
    <property type="entry name" value="PRK11628.1"/>
    <property type="match status" value="1"/>
</dbReference>
<dbReference type="AlphaFoldDB" id="A0A1E7Q4U4"/>
<evidence type="ECO:0000256" key="2">
    <source>
        <dbReference type="ARBA" id="ARBA00074073"/>
    </source>
</evidence>
<dbReference type="SUPFAM" id="SSF82657">
    <property type="entry name" value="BolA-like"/>
    <property type="match status" value="1"/>
</dbReference>
<name>A0A1E7Q4U4_9GAMM</name>
<dbReference type="InterPro" id="IPR036065">
    <property type="entry name" value="BolA-like_sf"/>
</dbReference>
<dbReference type="STRING" id="1628148.BI198_05390"/>
<dbReference type="PANTHER" id="PTHR46229">
    <property type="entry name" value="BOLA TRANSCRIPTION REGULATOR"/>
    <property type="match status" value="1"/>
</dbReference>
<gene>
    <name evidence="4" type="ORF">BI198_05390</name>
</gene>